<keyword evidence="7" id="KW-0325">Glycoprotein</keyword>
<dbReference type="PANTHER" id="PTHR12308">
    <property type="entry name" value="ANOCTAMIN"/>
    <property type="match status" value="1"/>
</dbReference>
<organism evidence="12 13">
    <name type="scientific">Varroa destructor</name>
    <name type="common">Honeybee mite</name>
    <dbReference type="NCBI Taxonomy" id="109461"/>
    <lineage>
        <taxon>Eukaryota</taxon>
        <taxon>Metazoa</taxon>
        <taxon>Ecdysozoa</taxon>
        <taxon>Arthropoda</taxon>
        <taxon>Chelicerata</taxon>
        <taxon>Arachnida</taxon>
        <taxon>Acari</taxon>
        <taxon>Parasitiformes</taxon>
        <taxon>Mesostigmata</taxon>
        <taxon>Gamasina</taxon>
        <taxon>Dermanyssoidea</taxon>
        <taxon>Varroidae</taxon>
        <taxon>Varroa</taxon>
    </lineage>
</organism>
<evidence type="ECO:0000256" key="2">
    <source>
        <dbReference type="ARBA" id="ARBA00009671"/>
    </source>
</evidence>
<feature type="transmembrane region" description="Helical" evidence="8">
    <location>
        <begin position="762"/>
        <end position="785"/>
    </location>
</feature>
<evidence type="ECO:0000259" key="10">
    <source>
        <dbReference type="Pfam" id="PF04547"/>
    </source>
</evidence>
<dbReference type="InterPro" id="IPR032394">
    <property type="entry name" value="Anoct_dimer"/>
</dbReference>
<dbReference type="Pfam" id="PF16178">
    <property type="entry name" value="Anoct_dimer"/>
    <property type="match status" value="1"/>
</dbReference>
<keyword evidence="13" id="KW-1185">Reference proteome</keyword>
<dbReference type="RefSeq" id="XP_022659688.1">
    <property type="nucleotide sequence ID" value="XM_022803953.1"/>
</dbReference>
<evidence type="ECO:0000256" key="7">
    <source>
        <dbReference type="ARBA" id="ARBA00023180"/>
    </source>
</evidence>
<dbReference type="EnsemblMetazoa" id="XM_022803953">
    <property type="protein sequence ID" value="XP_022659688"/>
    <property type="gene ID" value="LOC111249716"/>
</dbReference>
<evidence type="ECO:0000256" key="9">
    <source>
        <dbReference type="SAM" id="MobiDB-lite"/>
    </source>
</evidence>
<feature type="domain" description="Anoctamin transmembrane" evidence="10">
    <location>
        <begin position="328"/>
        <end position="835"/>
    </location>
</feature>
<dbReference type="Proteomes" id="UP000594260">
    <property type="component" value="Unplaced"/>
</dbReference>
<protein>
    <recommendedName>
        <fullName evidence="8">Anoctamin</fullName>
    </recommendedName>
</protein>
<comment type="similarity">
    <text evidence="2 8">Belongs to the anoctamin family.</text>
</comment>
<dbReference type="GO" id="GO:0005254">
    <property type="term" value="F:chloride channel activity"/>
    <property type="evidence" value="ECO:0007669"/>
    <property type="project" value="TreeGrafter"/>
</dbReference>
<dbReference type="OrthoDB" id="6418703at2759"/>
<dbReference type="KEGG" id="vde:111249716"/>
<evidence type="ECO:0000313" key="12">
    <source>
        <dbReference type="EnsemblMetazoa" id="XP_022659689"/>
    </source>
</evidence>
<keyword evidence="3" id="KW-1003">Cell membrane</keyword>
<feature type="transmembrane region" description="Helical" evidence="8">
    <location>
        <begin position="339"/>
        <end position="365"/>
    </location>
</feature>
<evidence type="ECO:0000256" key="5">
    <source>
        <dbReference type="ARBA" id="ARBA00022989"/>
    </source>
</evidence>
<keyword evidence="5 8" id="KW-1133">Transmembrane helix</keyword>
<feature type="transmembrane region" description="Helical" evidence="8">
    <location>
        <begin position="581"/>
        <end position="602"/>
    </location>
</feature>
<feature type="transmembrane region" description="Helical" evidence="8">
    <location>
        <begin position="414"/>
        <end position="432"/>
    </location>
</feature>
<dbReference type="PANTHER" id="PTHR12308:SF73">
    <property type="entry name" value="ANOCTAMIN"/>
    <property type="match status" value="1"/>
</dbReference>
<dbReference type="InterPro" id="IPR049452">
    <property type="entry name" value="Anoctamin_TM"/>
</dbReference>
<feature type="transmembrane region" description="Helical" evidence="8">
    <location>
        <begin position="797"/>
        <end position="817"/>
    </location>
</feature>
<dbReference type="OMA" id="RLIWFNR"/>
<comment type="subcellular location">
    <subcellularLocation>
        <location evidence="1">Cell membrane</location>
        <topology evidence="1">Multi-pass membrane protein</topology>
    </subcellularLocation>
    <subcellularLocation>
        <location evidence="8">Membrane</location>
        <topology evidence="8">Multi-pass membrane protein</topology>
    </subcellularLocation>
</comment>
<dbReference type="GO" id="GO:0046983">
    <property type="term" value="F:protein dimerization activity"/>
    <property type="evidence" value="ECO:0007669"/>
    <property type="project" value="InterPro"/>
</dbReference>
<dbReference type="GeneID" id="111249716"/>
<dbReference type="InParanoid" id="A0A7M7K2U8"/>
<accession>A0A7M7K2U8</accession>
<evidence type="ECO:0000256" key="6">
    <source>
        <dbReference type="ARBA" id="ARBA00023136"/>
    </source>
</evidence>
<keyword evidence="6 8" id="KW-0472">Membrane</keyword>
<evidence type="ECO:0000256" key="4">
    <source>
        <dbReference type="ARBA" id="ARBA00022692"/>
    </source>
</evidence>
<feature type="transmembrane region" description="Helical" evidence="8">
    <location>
        <begin position="713"/>
        <end position="736"/>
    </location>
</feature>
<feature type="compositionally biased region" description="Polar residues" evidence="9">
    <location>
        <begin position="935"/>
        <end position="950"/>
    </location>
</feature>
<evidence type="ECO:0000256" key="3">
    <source>
        <dbReference type="ARBA" id="ARBA00022475"/>
    </source>
</evidence>
<feature type="compositionally biased region" description="Low complexity" evidence="9">
    <location>
        <begin position="908"/>
        <end position="934"/>
    </location>
</feature>
<dbReference type="InterPro" id="IPR007632">
    <property type="entry name" value="Anoctamin"/>
</dbReference>
<sequence>MEKLFKGGPLVKAYSKAFNTWESRALRMRRHSNRRPPEADEMLVPFRDIDYVLVYEKDYEIQFINGGYVSTEPGEQSEDCELSLEQHRRSVFEAPLTKQRRHRRLFELAMKQEGLGFEEEVVGDYVFIKVHTPFDRLCQEAENVRLDLPLDGISLDDEPDLEDPDQTVDPQQWLQDKMAKLLDLGQRTRNISAPFQIKCKDWFIGPRDRETFFNSAIRGLLTHYILSNIDISLLEERSQSKSFHTKKGLPYLLLQRVYIDAFILHDASVFEPSPVVPFRLSASVKKKELHNTGSSTSRQQVTKVTPDTRVILDREWRQLLRGQPLDAIRDYLGEKISFYFAWVGTLIASLVIPAVIGFCVFFYGVVQKVQQDSNFDPSRINDTKLARAYNATMSSSVFVYFVDTIKVAGDTELTPFWAFSICLWSTIFLEIWKRRQSLLALRWNVDHFSSEEPDRPQFYGTISETDLLTGEVRWNYPLKQRALKYVVSFAFFTLMTCVVITSVLFVTLYQVYMANVYCGGANKTENPQAFSANCEALHSSVVGPSLNTVSIIILGKCYAYVAEKLTDWENHRTQSQYNDALIIKLFAFQFTNAYASLFYTAFFRDEQQDIKGNGSLFNLGDDFKDSCGTDKDTCMSLLSLQLLVLMIVKPLPKFFYDMVWPFLKQIFREHGLMKKVTDVEGSETDQHYLVKELYKQEDAEFRRDEFAEKIIQYGYLVLFACSFPLAPLLALGYNIFDLRIDSNRLLWINRRPVPFRDDDIGIWLHLFNFINYFGVVTNAFLIAFTSQFGSEYLRSKLTKFMFIVGFEHLVFVVKYLLTLLIPDIPEAVRNAKTRERQLLTYMMSRVATLTADRRPPTNASENYRDRILSRASRHSVTPMDIQAVQLAANKKPLNIGGLASVAQQQQLTQGNGTNPNPNNNNNSNTTNNKNTNSTLRSNSASVNSNINGTSGMDKKDCRLMPIPDD</sequence>
<dbReference type="RefSeq" id="XP_022659689.1">
    <property type="nucleotide sequence ID" value="XM_022803954.1"/>
</dbReference>
<name>A0A7M7K2U8_VARDE</name>
<feature type="domain" description="Anoctamin dimerisation" evidence="11">
    <location>
        <begin position="47"/>
        <end position="273"/>
    </location>
</feature>
<dbReference type="GO" id="GO:0005886">
    <property type="term" value="C:plasma membrane"/>
    <property type="evidence" value="ECO:0007669"/>
    <property type="project" value="UniProtKB-SubCell"/>
</dbReference>
<dbReference type="EnsemblMetazoa" id="XM_022803954">
    <property type="protein sequence ID" value="XP_022659689"/>
    <property type="gene ID" value="LOC111249716"/>
</dbReference>
<dbReference type="Pfam" id="PF04547">
    <property type="entry name" value="Anoctamin"/>
    <property type="match status" value="1"/>
</dbReference>
<proteinExistence type="inferred from homology"/>
<feature type="region of interest" description="Disordered" evidence="9">
    <location>
        <begin position="908"/>
        <end position="965"/>
    </location>
</feature>
<dbReference type="AlphaFoldDB" id="A0A7M7K2U8"/>
<evidence type="ECO:0000256" key="1">
    <source>
        <dbReference type="ARBA" id="ARBA00004651"/>
    </source>
</evidence>
<evidence type="ECO:0000256" key="8">
    <source>
        <dbReference type="RuleBase" id="RU280814"/>
    </source>
</evidence>
<keyword evidence="4 8" id="KW-0812">Transmembrane</keyword>
<evidence type="ECO:0000259" key="11">
    <source>
        <dbReference type="Pfam" id="PF16178"/>
    </source>
</evidence>
<feature type="transmembrane region" description="Helical" evidence="8">
    <location>
        <begin position="485"/>
        <end position="509"/>
    </location>
</feature>
<feature type="transmembrane region" description="Helical" evidence="8">
    <location>
        <begin position="385"/>
        <end position="402"/>
    </location>
</feature>
<evidence type="ECO:0000313" key="13">
    <source>
        <dbReference type="Proteomes" id="UP000594260"/>
    </source>
</evidence>
<reference evidence="12" key="1">
    <citation type="submission" date="2021-01" db="UniProtKB">
        <authorList>
            <consortium name="EnsemblMetazoa"/>
        </authorList>
    </citation>
    <scope>IDENTIFICATION</scope>
</reference>